<evidence type="ECO:0000313" key="3">
    <source>
        <dbReference type="Proteomes" id="UP000010824"/>
    </source>
</evidence>
<reference evidence="2 3" key="2">
    <citation type="journal article" date="2014" name="Genome Announc.">
        <title>Complete Genome Sequence of Methanoregula formicica SMSPT, a Mesophilic Hydrogenotrophic Methanogen Isolated from a Methanogenic Upflow Anaerobic Sludge Blanket Reactor.</title>
        <authorList>
            <person name="Yamamoto K."/>
            <person name="Tamaki H."/>
            <person name="Cadillo-Quiroz H."/>
            <person name="Imachi H."/>
            <person name="Kyrpides N."/>
            <person name="Woyke T."/>
            <person name="Goodwin L."/>
            <person name="Zinder S.H."/>
            <person name="Kamagata Y."/>
            <person name="Liu W.T."/>
        </authorList>
    </citation>
    <scope>NUCLEOTIDE SEQUENCE [LARGE SCALE GENOMIC DNA]</scope>
    <source>
        <strain evidence="3">DSM 22288 / NBRC 105244 / SMSP</strain>
    </source>
</reference>
<keyword evidence="3" id="KW-1185">Reference proteome</keyword>
<protein>
    <submittedName>
        <fullName evidence="2">Uncharacterized protein</fullName>
    </submittedName>
</protein>
<feature type="region of interest" description="Disordered" evidence="1">
    <location>
        <begin position="25"/>
        <end position="52"/>
    </location>
</feature>
<dbReference type="HOGENOM" id="CLU_3075318_0_0_2"/>
<evidence type="ECO:0000313" key="2">
    <source>
        <dbReference type="EMBL" id="AGB03750.1"/>
    </source>
</evidence>
<dbReference type="Pfam" id="PF17253">
    <property type="entry name" value="DUF5320"/>
    <property type="match status" value="1"/>
</dbReference>
<gene>
    <name evidence="2" type="ordered locus">Metfor_2767</name>
</gene>
<dbReference type="Proteomes" id="UP000010824">
    <property type="component" value="Chromosome"/>
</dbReference>
<dbReference type="STRING" id="593750.Metfor_2767"/>
<evidence type="ECO:0000256" key="1">
    <source>
        <dbReference type="SAM" id="MobiDB-lite"/>
    </source>
</evidence>
<reference evidence="3" key="1">
    <citation type="submission" date="2011-12" db="EMBL/GenBank/DDBJ databases">
        <title>Complete sequence of Methanoregula formicicum SMSP.</title>
        <authorList>
            <person name="Lucas S."/>
            <person name="Han J."/>
            <person name="Lapidus A."/>
            <person name="Cheng J.-F."/>
            <person name="Goodwin L."/>
            <person name="Pitluck S."/>
            <person name="Peters L."/>
            <person name="Ovchinnikova G."/>
            <person name="Teshima H."/>
            <person name="Detter J.C."/>
            <person name="Han C."/>
            <person name="Tapia R."/>
            <person name="Land M."/>
            <person name="Hauser L."/>
            <person name="Kyrpides N."/>
            <person name="Ivanova N."/>
            <person name="Pagani I."/>
            <person name="Imachi H."/>
            <person name="Tamaki H."/>
            <person name="Sekiguchi Y."/>
            <person name="Kamagata Y."/>
            <person name="Cadillo-Quiroz H."/>
            <person name="Zinder S."/>
            <person name="Liu W.-T."/>
            <person name="Woyke T."/>
        </authorList>
    </citation>
    <scope>NUCLEOTIDE SEQUENCE [LARGE SCALE GENOMIC DNA]</scope>
    <source>
        <strain evidence="3">DSM 22288 / NBRC 105244 / SMSP</strain>
    </source>
</reference>
<dbReference type="InterPro" id="IPR035205">
    <property type="entry name" value="DUF5320"/>
</dbReference>
<sequence length="52" mass="5843" precursor="true">MPNYDGTGPLKRGRVIGRGMGPCHAHPGECLHNEDLPEQVSRQKKPVEPHWE</sequence>
<accession>L0HIA4</accession>
<dbReference type="KEGG" id="mfo:Metfor_2767"/>
<dbReference type="InParanoid" id="L0HIA4"/>
<proteinExistence type="predicted"/>
<name>L0HIA4_METFS</name>
<feature type="region of interest" description="Disordered" evidence="1">
    <location>
        <begin position="1"/>
        <end position="20"/>
    </location>
</feature>
<organism evidence="2 3">
    <name type="scientific">Methanoregula formicica (strain DSM 22288 / NBRC 105244 / SMSP)</name>
    <dbReference type="NCBI Taxonomy" id="593750"/>
    <lineage>
        <taxon>Archaea</taxon>
        <taxon>Methanobacteriati</taxon>
        <taxon>Methanobacteriota</taxon>
        <taxon>Stenosarchaea group</taxon>
        <taxon>Methanomicrobia</taxon>
        <taxon>Methanomicrobiales</taxon>
        <taxon>Methanoregulaceae</taxon>
        <taxon>Methanoregula</taxon>
    </lineage>
</organism>
<dbReference type="AlphaFoldDB" id="L0HIA4"/>
<dbReference type="EMBL" id="CP003167">
    <property type="protein sequence ID" value="AGB03750.1"/>
    <property type="molecule type" value="Genomic_DNA"/>
</dbReference>
<dbReference type="GeneID" id="43503290"/>
<feature type="compositionally biased region" description="Basic and acidic residues" evidence="1">
    <location>
        <begin position="26"/>
        <end position="35"/>
    </location>
</feature>
<dbReference type="RefSeq" id="WP_015286712.1">
    <property type="nucleotide sequence ID" value="NC_019943.1"/>
</dbReference>